<dbReference type="PROSITE" id="PS51354">
    <property type="entry name" value="GLUTAREDOXIN_2"/>
    <property type="match status" value="1"/>
</dbReference>
<dbReference type="InterPro" id="IPR014025">
    <property type="entry name" value="Glutaredoxin_subgr"/>
</dbReference>
<dbReference type="Pfam" id="PF00462">
    <property type="entry name" value="Glutaredoxin"/>
    <property type="match status" value="1"/>
</dbReference>
<dbReference type="Gene3D" id="3.40.30.10">
    <property type="entry name" value="Glutaredoxin"/>
    <property type="match status" value="1"/>
</dbReference>
<dbReference type="PANTHER" id="PTHR34386:SF1">
    <property type="entry name" value="GLUTAREDOXIN-LIKE PROTEIN NRDH"/>
    <property type="match status" value="1"/>
</dbReference>
<dbReference type="PANTHER" id="PTHR34386">
    <property type="entry name" value="GLUTAREDOXIN"/>
    <property type="match status" value="1"/>
</dbReference>
<dbReference type="InterPro" id="IPR000591">
    <property type="entry name" value="DEP_dom"/>
</dbReference>
<dbReference type="GO" id="GO:0035556">
    <property type="term" value="P:intracellular signal transduction"/>
    <property type="evidence" value="ECO:0007669"/>
    <property type="project" value="InterPro"/>
</dbReference>
<dbReference type="PROSITE" id="PS50186">
    <property type="entry name" value="DEP"/>
    <property type="match status" value="1"/>
</dbReference>
<gene>
    <name evidence="2" type="ORF">LOD99_9184</name>
</gene>
<dbReference type="Gene3D" id="1.10.10.10">
    <property type="entry name" value="Winged helix-like DNA-binding domain superfamily/Winged helix DNA-binding domain"/>
    <property type="match status" value="1"/>
</dbReference>
<dbReference type="EMBL" id="JAKMXF010000353">
    <property type="protein sequence ID" value="KAI6646785.1"/>
    <property type="molecule type" value="Genomic_DNA"/>
</dbReference>
<dbReference type="InterPro" id="IPR036390">
    <property type="entry name" value="WH_DNA-bd_sf"/>
</dbReference>
<dbReference type="InterPro" id="IPR051548">
    <property type="entry name" value="Grx-like_ET"/>
</dbReference>
<dbReference type="InterPro" id="IPR006869">
    <property type="entry name" value="DUF547"/>
</dbReference>
<dbReference type="InterPro" id="IPR036249">
    <property type="entry name" value="Thioredoxin-like_sf"/>
</dbReference>
<dbReference type="SUPFAM" id="SSF52833">
    <property type="entry name" value="Thioredoxin-like"/>
    <property type="match status" value="1"/>
</dbReference>
<dbReference type="Pfam" id="PF00610">
    <property type="entry name" value="DEP"/>
    <property type="match status" value="1"/>
</dbReference>
<dbReference type="GO" id="GO:0045454">
    <property type="term" value="P:cell redox homeostasis"/>
    <property type="evidence" value="ECO:0007669"/>
    <property type="project" value="TreeGrafter"/>
</dbReference>
<dbReference type="SUPFAM" id="SSF46785">
    <property type="entry name" value="Winged helix' DNA-binding domain"/>
    <property type="match status" value="1"/>
</dbReference>
<organism evidence="2 3">
    <name type="scientific">Oopsacas minuta</name>
    <dbReference type="NCBI Taxonomy" id="111878"/>
    <lineage>
        <taxon>Eukaryota</taxon>
        <taxon>Metazoa</taxon>
        <taxon>Porifera</taxon>
        <taxon>Hexactinellida</taxon>
        <taxon>Hexasterophora</taxon>
        <taxon>Lyssacinosida</taxon>
        <taxon>Leucopsacidae</taxon>
        <taxon>Oopsacas</taxon>
    </lineage>
</organism>
<comment type="caution">
    <text evidence="2">The sequence shown here is derived from an EMBL/GenBank/DDBJ whole genome shotgun (WGS) entry which is preliminary data.</text>
</comment>
<name>A0AAV7JDC3_9METZ</name>
<dbReference type="GO" id="GO:0009055">
    <property type="term" value="F:electron transfer activity"/>
    <property type="evidence" value="ECO:0007669"/>
    <property type="project" value="TreeGrafter"/>
</dbReference>
<dbReference type="SMART" id="SM00049">
    <property type="entry name" value="DEP"/>
    <property type="match status" value="1"/>
</dbReference>
<dbReference type="AlphaFoldDB" id="A0AAV7JDC3"/>
<dbReference type="PRINTS" id="PR00160">
    <property type="entry name" value="GLUTAREDOXIN"/>
</dbReference>
<accession>A0AAV7JDC3</accession>
<reference evidence="2 3" key="1">
    <citation type="journal article" date="2023" name="BMC Biol.">
        <title>The compact genome of the sponge Oopsacas minuta (Hexactinellida) is lacking key metazoan core genes.</title>
        <authorList>
            <person name="Santini S."/>
            <person name="Schenkelaars Q."/>
            <person name="Jourda C."/>
            <person name="Duchesne M."/>
            <person name="Belahbib H."/>
            <person name="Rocher C."/>
            <person name="Selva M."/>
            <person name="Riesgo A."/>
            <person name="Vervoort M."/>
            <person name="Leys S.P."/>
            <person name="Kodjabachian L."/>
            <person name="Le Bivic A."/>
            <person name="Borchiellini C."/>
            <person name="Claverie J.M."/>
            <person name="Renard E."/>
        </authorList>
    </citation>
    <scope>NUCLEOTIDE SEQUENCE [LARGE SCALE GENOMIC DNA]</scope>
    <source>
        <strain evidence="2">SPO-2</strain>
    </source>
</reference>
<evidence type="ECO:0000313" key="2">
    <source>
        <dbReference type="EMBL" id="KAI6646785.1"/>
    </source>
</evidence>
<dbReference type="Proteomes" id="UP001165289">
    <property type="component" value="Unassembled WGS sequence"/>
</dbReference>
<feature type="domain" description="DEP" evidence="1">
    <location>
        <begin position="178"/>
        <end position="251"/>
    </location>
</feature>
<keyword evidence="3" id="KW-1185">Reference proteome</keyword>
<protein>
    <recommendedName>
        <fullName evidence="1">DEP domain-containing protein</fullName>
    </recommendedName>
</protein>
<dbReference type="InterPro" id="IPR036388">
    <property type="entry name" value="WH-like_DNA-bd_sf"/>
</dbReference>
<dbReference type="Pfam" id="PF04784">
    <property type="entry name" value="DUF547"/>
    <property type="match status" value="1"/>
</dbReference>
<evidence type="ECO:0000259" key="1">
    <source>
        <dbReference type="PROSITE" id="PS50186"/>
    </source>
</evidence>
<proteinExistence type="predicted"/>
<dbReference type="InterPro" id="IPR002109">
    <property type="entry name" value="Glutaredoxin"/>
</dbReference>
<dbReference type="CDD" id="cd04371">
    <property type="entry name" value="DEP"/>
    <property type="match status" value="1"/>
</dbReference>
<evidence type="ECO:0000313" key="3">
    <source>
        <dbReference type="Proteomes" id="UP001165289"/>
    </source>
</evidence>
<sequence>MAGLTKNEFKGRVTMYSVLGCTSCAKVKSIITEMGIPFYDVDLAKYTEERKTMFDLTGSRVVPQLFFNDKHIGGYHELKKLLLSGDFEELLKDILENDPPPNTPTIPEELLEAPGGVEGQDKNGCNCGDEECNIFDDSDSEDDTGASHKKEGAYHIRKRTLTSTMDDEYAGIANEIRFQSGIPKNKLTLSLKKYHNSFHGHELVKYLIQRKAKSQEEAIQIGEQLLRRSFIYHITHERNFEANSNYYAFLDDTNKKALNIKVGEIPLREQKPAIMLAAEIRRVILDIYGEFIVDGGMAVNYAGIAQSPKLQLYIKTAEELQRVVITGLSREQTLSFTINVYNALIIHAFAVHGPPTSLLKRYLFYGSACYMISGYYFTLNDLESGILRANRKAVGSLTLPFRKNDPRAQFALKQIEPRIHFALNCGAQSCPPIKTYSAANIYEELTIATQGFLESESGVIVDMAKREIQPSKIFQWYKADFGGSNRSVAEWILENIAPGEKSQNINMLLSSKKYKLRYQNYNWNVNST</sequence>